<protein>
    <submittedName>
        <fullName evidence="1">Flagellar protein FlgN</fullName>
    </submittedName>
</protein>
<proteinExistence type="predicted"/>
<name>A0A5C5TYE8_9GAMM</name>
<dbReference type="EMBL" id="VOHE01000004">
    <property type="protein sequence ID" value="TWT18734.1"/>
    <property type="molecule type" value="Genomic_DNA"/>
</dbReference>
<dbReference type="GO" id="GO:0044780">
    <property type="term" value="P:bacterial-type flagellum assembly"/>
    <property type="evidence" value="ECO:0007669"/>
    <property type="project" value="InterPro"/>
</dbReference>
<sequence>MSAAVAEHPLEALDRALEAERRALLENDVDALLASTADKLAALRRAEAARPGTIAADRLQALREKNHANGVLLSRRRREVGWALRHLGRVESTGVYDARGQSGARPQARCLGVG</sequence>
<dbReference type="OrthoDB" id="5988061at2"/>
<organism evidence="1 2">
    <name type="scientific">Luteimonas wenzhouensis</name>
    <dbReference type="NCBI Taxonomy" id="2599615"/>
    <lineage>
        <taxon>Bacteria</taxon>
        <taxon>Pseudomonadati</taxon>
        <taxon>Pseudomonadota</taxon>
        <taxon>Gammaproteobacteria</taxon>
        <taxon>Lysobacterales</taxon>
        <taxon>Lysobacteraceae</taxon>
        <taxon>Luteimonas</taxon>
    </lineage>
</organism>
<evidence type="ECO:0000313" key="1">
    <source>
        <dbReference type="EMBL" id="TWT18734.1"/>
    </source>
</evidence>
<dbReference type="Proteomes" id="UP000315949">
    <property type="component" value="Unassembled WGS sequence"/>
</dbReference>
<reference evidence="1 2" key="1">
    <citation type="submission" date="2019-07" db="EMBL/GenBank/DDBJ databases">
        <title>Luteimonas sp. YD-1 nov., isolated from acidic soil.</title>
        <authorList>
            <person name="Zhou J."/>
        </authorList>
    </citation>
    <scope>NUCLEOTIDE SEQUENCE [LARGE SCALE GENOMIC DNA]</scope>
    <source>
        <strain evidence="1 2">YD-1</strain>
    </source>
</reference>
<dbReference type="RefSeq" id="WP_146312556.1">
    <property type="nucleotide sequence ID" value="NZ_VOHE01000004.1"/>
</dbReference>
<keyword evidence="1" id="KW-0966">Cell projection</keyword>
<keyword evidence="1" id="KW-0969">Cilium</keyword>
<accession>A0A5C5TYE8</accession>
<dbReference type="AlphaFoldDB" id="A0A5C5TYE8"/>
<keyword evidence="2" id="KW-1185">Reference proteome</keyword>
<evidence type="ECO:0000313" key="2">
    <source>
        <dbReference type="Proteomes" id="UP000315949"/>
    </source>
</evidence>
<dbReference type="SUPFAM" id="SSF140566">
    <property type="entry name" value="FlgN-like"/>
    <property type="match status" value="1"/>
</dbReference>
<keyword evidence="1" id="KW-0282">Flagellum</keyword>
<comment type="caution">
    <text evidence="1">The sequence shown here is derived from an EMBL/GenBank/DDBJ whole genome shotgun (WGS) entry which is preliminary data.</text>
</comment>
<dbReference type="InterPro" id="IPR036679">
    <property type="entry name" value="FlgN-like_sf"/>
</dbReference>
<gene>
    <name evidence="1" type="ORF">FQY79_08775</name>
</gene>